<evidence type="ECO:0000313" key="3">
    <source>
        <dbReference type="EMBL" id="MDT8333137.1"/>
    </source>
</evidence>
<evidence type="ECO:0000313" key="4">
    <source>
        <dbReference type="Proteomes" id="UP001258945"/>
    </source>
</evidence>
<dbReference type="EMBL" id="JAVVDO010000044">
    <property type="protein sequence ID" value="MDT8333137.1"/>
    <property type="molecule type" value="Genomic_DNA"/>
</dbReference>
<accession>A0ABU3MK46</accession>
<dbReference type="InterPro" id="IPR050126">
    <property type="entry name" value="Ap4A_hydrolase"/>
</dbReference>
<feature type="domain" description="Calcineurin-like phosphoesterase" evidence="2">
    <location>
        <begin position="28"/>
        <end position="203"/>
    </location>
</feature>
<dbReference type="RefSeq" id="WP_314284300.1">
    <property type="nucleotide sequence ID" value="NZ_JAVVDO010000044.1"/>
</dbReference>
<dbReference type="InterPro" id="IPR029052">
    <property type="entry name" value="Metallo-depent_PP-like"/>
</dbReference>
<comment type="caution">
    <text evidence="3">The sequence shown here is derived from an EMBL/GenBank/DDBJ whole genome shotgun (WGS) entry which is preliminary data.</text>
</comment>
<dbReference type="PANTHER" id="PTHR42850:SF2">
    <property type="entry name" value="BLL5683 PROTEIN"/>
    <property type="match status" value="1"/>
</dbReference>
<evidence type="ECO:0000259" key="2">
    <source>
        <dbReference type="Pfam" id="PF12850"/>
    </source>
</evidence>
<dbReference type="Proteomes" id="UP001258945">
    <property type="component" value="Unassembled WGS sequence"/>
</dbReference>
<reference evidence="3 4" key="1">
    <citation type="journal article" date="2019" name="Microb. Pathog.">
        <title>Comparison of VITEK 2, MALDI-TOF MS, 16S rRNA gene sequencing, and whole-genome sequencing for identification of Roseomonas mucosa.</title>
        <authorList>
            <person name="Rudolph W.W."/>
            <person name="Gunzer F."/>
            <person name="Trauth M."/>
            <person name="Bunk B."/>
            <person name="Bigge R."/>
            <person name="Schrottner P."/>
        </authorList>
    </citation>
    <scope>NUCLEOTIDE SEQUENCE [LARGE SCALE GENOMIC DNA]</scope>
    <source>
        <strain evidence="3 4">DSM 103800</strain>
    </source>
</reference>
<protein>
    <submittedName>
        <fullName evidence="3">Metallophosphoesterase family protein</fullName>
    </submittedName>
</protein>
<keyword evidence="4" id="KW-1185">Reference proteome</keyword>
<dbReference type="Gene3D" id="3.60.21.10">
    <property type="match status" value="1"/>
</dbReference>
<dbReference type="InterPro" id="IPR011152">
    <property type="entry name" value="Pesterase_MJ0912"/>
</dbReference>
<sequence length="272" mass="28426">MPGAAGCSMPSAEWRGRCRRRIGADPVRIAVLGDVHGNLAALEAVLRDLRAASPDAVVNLGDLVSGPFDPAGAAAAQMALDAHTIAGNHERHVLEGGEGASDAYARARLSAAQLRWMADLPGTLTLLEGRVFACHGSPAGGDLEYLLEDVGGGRTRLDRIEAIRPRLAGIGAAELVLCAHTHVPRAVRVDGVLVVNPGSVGMPCYRDVEPVPHAMEAGAPEARYALVEHGAGGWRVELRAAPYDTEVAALQAERAGRPDLAHAARTGWLPPV</sequence>
<dbReference type="SUPFAM" id="SSF56300">
    <property type="entry name" value="Metallo-dependent phosphatases"/>
    <property type="match status" value="1"/>
</dbReference>
<proteinExistence type="inferred from homology"/>
<dbReference type="Pfam" id="PF12850">
    <property type="entry name" value="Metallophos_2"/>
    <property type="match status" value="1"/>
</dbReference>
<gene>
    <name evidence="3" type="ORF">RQ831_18970</name>
</gene>
<organism evidence="3 4">
    <name type="scientific">Roseomonas gilardii</name>
    <dbReference type="NCBI Taxonomy" id="257708"/>
    <lineage>
        <taxon>Bacteria</taxon>
        <taxon>Pseudomonadati</taxon>
        <taxon>Pseudomonadota</taxon>
        <taxon>Alphaproteobacteria</taxon>
        <taxon>Acetobacterales</taxon>
        <taxon>Roseomonadaceae</taxon>
        <taxon>Roseomonas</taxon>
    </lineage>
</organism>
<name>A0ABU3MK46_9PROT</name>
<comment type="similarity">
    <text evidence="1">Belongs to the metallophosphoesterase superfamily. YfcE family.</text>
</comment>
<dbReference type="PANTHER" id="PTHR42850">
    <property type="entry name" value="METALLOPHOSPHOESTERASE"/>
    <property type="match status" value="1"/>
</dbReference>
<dbReference type="PIRSF" id="PIRSF000883">
    <property type="entry name" value="Pesterase_MJ0912"/>
    <property type="match status" value="1"/>
</dbReference>
<evidence type="ECO:0000256" key="1">
    <source>
        <dbReference type="ARBA" id="ARBA00008950"/>
    </source>
</evidence>
<dbReference type="InterPro" id="IPR024654">
    <property type="entry name" value="Calcineurin-like_PHP_lpxH"/>
</dbReference>